<dbReference type="GO" id="GO:0016772">
    <property type="term" value="F:transferase activity, transferring phosphorus-containing groups"/>
    <property type="evidence" value="ECO:0007669"/>
    <property type="project" value="InterPro"/>
</dbReference>
<dbReference type="InterPro" id="IPR005467">
    <property type="entry name" value="His_kinase_dom"/>
</dbReference>
<feature type="non-terminal residue" evidence="5">
    <location>
        <position position="1"/>
    </location>
</feature>
<dbReference type="InterPro" id="IPR003594">
    <property type="entry name" value="HATPase_dom"/>
</dbReference>
<feature type="domain" description="Histidine kinase" evidence="3">
    <location>
        <begin position="1"/>
        <end position="181"/>
    </location>
</feature>
<evidence type="ECO:0000256" key="2">
    <source>
        <dbReference type="ARBA" id="ARBA00023012"/>
    </source>
</evidence>
<keyword evidence="2" id="KW-0902">Two-component regulatory system</keyword>
<accession>X0VU49</accession>
<evidence type="ECO:0008006" key="6">
    <source>
        <dbReference type="Google" id="ProtNLM"/>
    </source>
</evidence>
<evidence type="ECO:0000259" key="4">
    <source>
        <dbReference type="PROSITE" id="PS50110"/>
    </source>
</evidence>
<dbReference type="InterPro" id="IPR001789">
    <property type="entry name" value="Sig_transdc_resp-reg_receiver"/>
</dbReference>
<dbReference type="PANTHER" id="PTHR45339:SF1">
    <property type="entry name" value="HYBRID SIGNAL TRANSDUCTION HISTIDINE KINASE J"/>
    <property type="match status" value="1"/>
</dbReference>
<dbReference type="SUPFAM" id="SSF52172">
    <property type="entry name" value="CheY-like"/>
    <property type="match status" value="1"/>
</dbReference>
<dbReference type="SUPFAM" id="SSF55874">
    <property type="entry name" value="ATPase domain of HSP90 chaperone/DNA topoisomerase II/histidine kinase"/>
    <property type="match status" value="1"/>
</dbReference>
<feature type="non-terminal residue" evidence="5">
    <location>
        <position position="267"/>
    </location>
</feature>
<comment type="caution">
    <text evidence="5">The sequence shown here is derived from an EMBL/GenBank/DDBJ whole genome shotgun (WGS) entry which is preliminary data.</text>
</comment>
<dbReference type="Pfam" id="PF02518">
    <property type="entry name" value="HATPase_c"/>
    <property type="match status" value="1"/>
</dbReference>
<dbReference type="Gene3D" id="3.40.50.2300">
    <property type="match status" value="1"/>
</dbReference>
<gene>
    <name evidence="5" type="ORF">S01H1_40194</name>
</gene>
<dbReference type="Gene3D" id="3.30.565.10">
    <property type="entry name" value="Histidine kinase-like ATPase, C-terminal domain"/>
    <property type="match status" value="1"/>
</dbReference>
<name>X0VU49_9ZZZZ</name>
<dbReference type="FunFam" id="3.30.565.10:FF:000010">
    <property type="entry name" value="Sensor histidine kinase RcsC"/>
    <property type="match status" value="1"/>
</dbReference>
<dbReference type="PRINTS" id="PR00344">
    <property type="entry name" value="BCTRLSENSOR"/>
</dbReference>
<organism evidence="5">
    <name type="scientific">marine sediment metagenome</name>
    <dbReference type="NCBI Taxonomy" id="412755"/>
    <lineage>
        <taxon>unclassified sequences</taxon>
        <taxon>metagenomes</taxon>
        <taxon>ecological metagenomes</taxon>
    </lineage>
</organism>
<protein>
    <recommendedName>
        <fullName evidence="6">Histidine kinase</fullName>
    </recommendedName>
</protein>
<evidence type="ECO:0000256" key="1">
    <source>
        <dbReference type="ARBA" id="ARBA00022553"/>
    </source>
</evidence>
<dbReference type="PROSITE" id="PS50110">
    <property type="entry name" value="RESPONSE_REGULATORY"/>
    <property type="match status" value="1"/>
</dbReference>
<dbReference type="AlphaFoldDB" id="X0VU49"/>
<dbReference type="InterPro" id="IPR011006">
    <property type="entry name" value="CheY-like_superfamily"/>
</dbReference>
<evidence type="ECO:0000313" key="5">
    <source>
        <dbReference type="EMBL" id="GAG04061.1"/>
    </source>
</evidence>
<dbReference type="GO" id="GO:0000160">
    <property type="term" value="P:phosphorelay signal transduction system"/>
    <property type="evidence" value="ECO:0007669"/>
    <property type="project" value="UniProtKB-KW"/>
</dbReference>
<sequence length="267" mass="29233">SLLTVINDILDYSKIEAGKLDVEIIDFDLRTTLDSLNDVLAIRAQQKGLEYICMVDPEVPTFLRGDPGRLRQVITNLVGNAVKFTSKGEIAVRVTLDEEDDDHATIHFAISDTGIGISADRIDTLFEAFTQADASVTRKFGGTGLGLSISKRLCEIMGGRMGVKSKAGKGSTFWFTAIFEKQAKSAQPASDVVEIDVASLEGTRILAVDDNATNRLLLEKQLRSWNFRHDEAQSGKAALAKLRKAVKEKDPFVIVILDMQMPGMDGE</sequence>
<dbReference type="EMBL" id="BARS01025429">
    <property type="protein sequence ID" value="GAG04061.1"/>
    <property type="molecule type" value="Genomic_DNA"/>
</dbReference>
<proteinExistence type="predicted"/>
<dbReference type="CDD" id="cd17546">
    <property type="entry name" value="REC_hyHK_CKI1_RcsC-like"/>
    <property type="match status" value="1"/>
</dbReference>
<dbReference type="SMART" id="SM00387">
    <property type="entry name" value="HATPase_c"/>
    <property type="match status" value="1"/>
</dbReference>
<dbReference type="InterPro" id="IPR036890">
    <property type="entry name" value="HATPase_C_sf"/>
</dbReference>
<dbReference type="PROSITE" id="PS50109">
    <property type="entry name" value="HIS_KIN"/>
    <property type="match status" value="1"/>
</dbReference>
<dbReference type="CDD" id="cd16922">
    <property type="entry name" value="HATPase_EvgS-ArcB-TorS-like"/>
    <property type="match status" value="1"/>
</dbReference>
<reference evidence="5" key="1">
    <citation type="journal article" date="2014" name="Front. Microbiol.">
        <title>High frequency of phylogenetically diverse reductive dehalogenase-homologous genes in deep subseafloor sedimentary metagenomes.</title>
        <authorList>
            <person name="Kawai M."/>
            <person name="Futagami T."/>
            <person name="Toyoda A."/>
            <person name="Takaki Y."/>
            <person name="Nishi S."/>
            <person name="Hori S."/>
            <person name="Arai W."/>
            <person name="Tsubouchi T."/>
            <person name="Morono Y."/>
            <person name="Uchiyama I."/>
            <person name="Ito T."/>
            <person name="Fujiyama A."/>
            <person name="Inagaki F."/>
            <person name="Takami H."/>
        </authorList>
    </citation>
    <scope>NUCLEOTIDE SEQUENCE</scope>
    <source>
        <strain evidence="5">Expedition CK06-06</strain>
    </source>
</reference>
<dbReference type="PANTHER" id="PTHR45339">
    <property type="entry name" value="HYBRID SIGNAL TRANSDUCTION HISTIDINE KINASE J"/>
    <property type="match status" value="1"/>
</dbReference>
<keyword evidence="1" id="KW-0597">Phosphoprotein</keyword>
<feature type="domain" description="Response regulatory" evidence="4">
    <location>
        <begin position="204"/>
        <end position="267"/>
    </location>
</feature>
<dbReference type="InterPro" id="IPR004358">
    <property type="entry name" value="Sig_transdc_His_kin-like_C"/>
</dbReference>
<dbReference type="Pfam" id="PF00072">
    <property type="entry name" value="Response_reg"/>
    <property type="match status" value="1"/>
</dbReference>
<evidence type="ECO:0000259" key="3">
    <source>
        <dbReference type="PROSITE" id="PS50109"/>
    </source>
</evidence>